<feature type="transmembrane region" description="Helical" evidence="8">
    <location>
        <begin position="36"/>
        <end position="59"/>
    </location>
</feature>
<dbReference type="InterPro" id="IPR005807">
    <property type="entry name" value="SecE_bac"/>
</dbReference>
<dbReference type="GO" id="GO:0008320">
    <property type="term" value="F:protein transmembrane transporter activity"/>
    <property type="evidence" value="ECO:0007669"/>
    <property type="project" value="UniProtKB-UniRule"/>
</dbReference>
<dbReference type="Pfam" id="PF00584">
    <property type="entry name" value="SecE"/>
    <property type="match status" value="1"/>
</dbReference>
<dbReference type="EMBL" id="SMAL01000007">
    <property type="protein sequence ID" value="TCT14049.1"/>
    <property type="molecule type" value="Genomic_DNA"/>
</dbReference>
<dbReference type="RefSeq" id="WP_132252992.1">
    <property type="nucleotide sequence ID" value="NZ_SMAL01000007.1"/>
</dbReference>
<evidence type="ECO:0000313" key="9">
    <source>
        <dbReference type="EMBL" id="TCT14049.1"/>
    </source>
</evidence>
<proteinExistence type="inferred from homology"/>
<evidence type="ECO:0000256" key="1">
    <source>
        <dbReference type="ARBA" id="ARBA00004370"/>
    </source>
</evidence>
<keyword evidence="6 8" id="KW-0811">Translocation</keyword>
<dbReference type="InterPro" id="IPR038379">
    <property type="entry name" value="SecE_sf"/>
</dbReference>
<dbReference type="GO" id="GO:0005886">
    <property type="term" value="C:plasma membrane"/>
    <property type="evidence" value="ECO:0007669"/>
    <property type="project" value="UniProtKB-SubCell"/>
</dbReference>
<keyword evidence="3 8" id="KW-0812">Transmembrane</keyword>
<reference evidence="9 10" key="1">
    <citation type="submission" date="2019-03" db="EMBL/GenBank/DDBJ databases">
        <title>Genomic Encyclopedia of Type Strains, Phase IV (KMG-IV): sequencing the most valuable type-strain genomes for metagenomic binning, comparative biology and taxonomic classification.</title>
        <authorList>
            <person name="Goeker M."/>
        </authorList>
    </citation>
    <scope>NUCLEOTIDE SEQUENCE [LARGE SCALE GENOMIC DNA]</scope>
    <source>
        <strain evidence="9 10">DSM 24629</strain>
    </source>
</reference>
<evidence type="ECO:0000256" key="4">
    <source>
        <dbReference type="ARBA" id="ARBA00022927"/>
    </source>
</evidence>
<comment type="similarity">
    <text evidence="8">Belongs to the SecE/SEC61-gamma family.</text>
</comment>
<organism evidence="9 10">
    <name type="scientific">Natranaerovirga pectinivora</name>
    <dbReference type="NCBI Taxonomy" id="682400"/>
    <lineage>
        <taxon>Bacteria</taxon>
        <taxon>Bacillati</taxon>
        <taxon>Bacillota</taxon>
        <taxon>Clostridia</taxon>
        <taxon>Lachnospirales</taxon>
        <taxon>Natranaerovirgaceae</taxon>
        <taxon>Natranaerovirga</taxon>
    </lineage>
</organism>
<evidence type="ECO:0000256" key="2">
    <source>
        <dbReference type="ARBA" id="ARBA00022448"/>
    </source>
</evidence>
<dbReference type="InterPro" id="IPR001901">
    <property type="entry name" value="Translocase_SecE/Sec61-g"/>
</dbReference>
<gene>
    <name evidence="8" type="primary">secE</name>
    <name evidence="9" type="ORF">EDC18_107118</name>
</gene>
<evidence type="ECO:0000256" key="6">
    <source>
        <dbReference type="ARBA" id="ARBA00023010"/>
    </source>
</evidence>
<dbReference type="NCBIfam" id="TIGR00964">
    <property type="entry name" value="secE_bact"/>
    <property type="match status" value="1"/>
</dbReference>
<evidence type="ECO:0000256" key="8">
    <source>
        <dbReference type="HAMAP-Rule" id="MF_00422"/>
    </source>
</evidence>
<keyword evidence="2 8" id="KW-0813">Transport</keyword>
<dbReference type="AlphaFoldDB" id="A0A4R3MJB2"/>
<evidence type="ECO:0000256" key="5">
    <source>
        <dbReference type="ARBA" id="ARBA00022989"/>
    </source>
</evidence>
<evidence type="ECO:0000313" key="10">
    <source>
        <dbReference type="Proteomes" id="UP000294902"/>
    </source>
</evidence>
<accession>A0A4R3MJB2</accession>
<comment type="subcellular location">
    <subcellularLocation>
        <location evidence="8">Cell membrane</location>
        <topology evidence="8">Single-pass membrane protein</topology>
    </subcellularLocation>
    <subcellularLocation>
        <location evidence="1">Membrane</location>
    </subcellularLocation>
</comment>
<evidence type="ECO:0000256" key="7">
    <source>
        <dbReference type="ARBA" id="ARBA00023136"/>
    </source>
</evidence>
<keyword evidence="10" id="KW-1185">Reference proteome</keyword>
<name>A0A4R3MJB2_9FIRM</name>
<dbReference type="GO" id="GO:0006605">
    <property type="term" value="P:protein targeting"/>
    <property type="evidence" value="ECO:0007669"/>
    <property type="project" value="UniProtKB-UniRule"/>
</dbReference>
<dbReference type="Proteomes" id="UP000294902">
    <property type="component" value="Unassembled WGS sequence"/>
</dbReference>
<dbReference type="GO" id="GO:0009306">
    <property type="term" value="P:protein secretion"/>
    <property type="evidence" value="ECO:0007669"/>
    <property type="project" value="UniProtKB-UniRule"/>
</dbReference>
<dbReference type="GO" id="GO:0043952">
    <property type="term" value="P:protein transport by the Sec complex"/>
    <property type="evidence" value="ECO:0007669"/>
    <property type="project" value="UniProtKB-UniRule"/>
</dbReference>
<keyword evidence="4 8" id="KW-0653">Protein transport</keyword>
<sequence>MGEASATKRSWWKEFKGDFKKIIWPDKKSLFKQTTVVLLVTIFIGVIITILDLILKFGIGLLPLK</sequence>
<comment type="caution">
    <text evidence="9">The sequence shown here is derived from an EMBL/GenBank/DDBJ whole genome shotgun (WGS) entry which is preliminary data.</text>
</comment>
<protein>
    <recommendedName>
        <fullName evidence="8">Protein translocase subunit SecE</fullName>
    </recommendedName>
</protein>
<dbReference type="HAMAP" id="MF_00422">
    <property type="entry name" value="SecE"/>
    <property type="match status" value="1"/>
</dbReference>
<keyword evidence="8" id="KW-1003">Cell membrane</keyword>
<comment type="subunit">
    <text evidence="8">Component of the Sec protein translocase complex. Heterotrimer consisting of SecY, SecE and SecG subunits. The heterotrimers can form oligomers, although 1 heterotrimer is thought to be able to translocate proteins. Interacts with the ribosome. Interacts with SecDF, and other proteins may be involved. Interacts with SecA.</text>
</comment>
<dbReference type="GO" id="GO:0065002">
    <property type="term" value="P:intracellular protein transmembrane transport"/>
    <property type="evidence" value="ECO:0007669"/>
    <property type="project" value="UniProtKB-UniRule"/>
</dbReference>
<keyword evidence="5 8" id="KW-1133">Transmembrane helix</keyword>
<dbReference type="OrthoDB" id="9807958at2"/>
<keyword evidence="7 8" id="KW-0472">Membrane</keyword>
<dbReference type="Gene3D" id="1.20.5.1030">
    <property type="entry name" value="Preprotein translocase secy subunit"/>
    <property type="match status" value="1"/>
</dbReference>
<evidence type="ECO:0000256" key="3">
    <source>
        <dbReference type="ARBA" id="ARBA00022692"/>
    </source>
</evidence>
<comment type="function">
    <text evidence="8">Essential subunit of the Sec protein translocation channel SecYEG. Clamps together the 2 halves of SecY. May contact the channel plug during translocation.</text>
</comment>